<feature type="domain" description="FAD/NAD(P)-binding" evidence="5">
    <location>
        <begin position="3"/>
        <end position="286"/>
    </location>
</feature>
<accession>A0A1M6D1G9</accession>
<dbReference type="PRINTS" id="PR00368">
    <property type="entry name" value="FADPNR"/>
</dbReference>
<dbReference type="InterPro" id="IPR036188">
    <property type="entry name" value="FAD/NAD-bd_sf"/>
</dbReference>
<gene>
    <name evidence="6" type="ORF">SAMN04488513_101952</name>
</gene>
<dbReference type="OrthoDB" id="9792592at2"/>
<evidence type="ECO:0000256" key="1">
    <source>
        <dbReference type="ARBA" id="ARBA00001974"/>
    </source>
</evidence>
<keyword evidence="4" id="KW-0274">FAD</keyword>
<dbReference type="STRING" id="192903.SAMN04488513_101952"/>
<dbReference type="RefSeq" id="WP_072989267.1">
    <property type="nucleotide sequence ID" value="NZ_FQYU01000001.1"/>
</dbReference>
<proteinExistence type="inferred from homology"/>
<evidence type="ECO:0000313" key="7">
    <source>
        <dbReference type="Proteomes" id="UP000184543"/>
    </source>
</evidence>
<comment type="similarity">
    <text evidence="2">Belongs to the FAD-dependent oxidoreductase family.</text>
</comment>
<reference evidence="7" key="1">
    <citation type="submission" date="2016-11" db="EMBL/GenBank/DDBJ databases">
        <authorList>
            <person name="Varghese N."/>
            <person name="Submissions S."/>
        </authorList>
    </citation>
    <scope>NUCLEOTIDE SEQUENCE [LARGE SCALE GENOMIC DNA]</scope>
    <source>
        <strain evidence="7">DSM 19858</strain>
    </source>
</reference>
<dbReference type="InterPro" id="IPR023753">
    <property type="entry name" value="FAD/NAD-binding_dom"/>
</dbReference>
<evidence type="ECO:0000256" key="3">
    <source>
        <dbReference type="ARBA" id="ARBA00022630"/>
    </source>
</evidence>
<comment type="cofactor">
    <cofactor evidence="1">
        <name>FAD</name>
        <dbReference type="ChEBI" id="CHEBI:57692"/>
    </cofactor>
</comment>
<dbReference type="Proteomes" id="UP000184543">
    <property type="component" value="Unassembled WGS sequence"/>
</dbReference>
<evidence type="ECO:0000313" key="6">
    <source>
        <dbReference type="EMBL" id="SHI67155.1"/>
    </source>
</evidence>
<dbReference type="InterPro" id="IPR050260">
    <property type="entry name" value="FAD-bd_OxRdtase"/>
</dbReference>
<keyword evidence="3" id="KW-0285">Flavoprotein</keyword>
<organism evidence="6 7">
    <name type="scientific">Pseudozobellia thermophila</name>
    <dbReference type="NCBI Taxonomy" id="192903"/>
    <lineage>
        <taxon>Bacteria</taxon>
        <taxon>Pseudomonadati</taxon>
        <taxon>Bacteroidota</taxon>
        <taxon>Flavobacteriia</taxon>
        <taxon>Flavobacteriales</taxon>
        <taxon>Flavobacteriaceae</taxon>
        <taxon>Pseudozobellia</taxon>
    </lineage>
</organism>
<dbReference type="Pfam" id="PF07992">
    <property type="entry name" value="Pyr_redox_2"/>
    <property type="match status" value="1"/>
</dbReference>
<dbReference type="PRINTS" id="PR00411">
    <property type="entry name" value="PNDRDTASEI"/>
</dbReference>
<evidence type="ECO:0000259" key="5">
    <source>
        <dbReference type="Pfam" id="PF07992"/>
    </source>
</evidence>
<keyword evidence="7" id="KW-1185">Reference proteome</keyword>
<dbReference type="GO" id="GO:0016491">
    <property type="term" value="F:oxidoreductase activity"/>
    <property type="evidence" value="ECO:0007669"/>
    <property type="project" value="InterPro"/>
</dbReference>
<evidence type="ECO:0000256" key="2">
    <source>
        <dbReference type="ARBA" id="ARBA00006442"/>
    </source>
</evidence>
<evidence type="ECO:0000256" key="4">
    <source>
        <dbReference type="ARBA" id="ARBA00022827"/>
    </source>
</evidence>
<dbReference type="PANTHER" id="PTHR43429">
    <property type="entry name" value="PYRIDINE NUCLEOTIDE-DISULFIDE OXIDOREDUCTASE DOMAIN-CONTAINING"/>
    <property type="match status" value="1"/>
</dbReference>
<dbReference type="AlphaFoldDB" id="A0A1M6D1G9"/>
<dbReference type="EMBL" id="FQYU01000001">
    <property type="protein sequence ID" value="SHI67155.1"/>
    <property type="molecule type" value="Genomic_DNA"/>
</dbReference>
<name>A0A1M6D1G9_9FLAO</name>
<protein>
    <submittedName>
        <fullName evidence="6">Pyridine nucleotide-disulphide oxidoreductase</fullName>
    </submittedName>
</protein>
<dbReference type="PANTHER" id="PTHR43429:SF3">
    <property type="entry name" value="NITRITE REDUCTASE [NAD(P)H]"/>
    <property type="match status" value="1"/>
</dbReference>
<dbReference type="SUPFAM" id="SSF51905">
    <property type="entry name" value="FAD/NAD(P)-binding domain"/>
    <property type="match status" value="1"/>
</dbReference>
<dbReference type="Gene3D" id="3.50.50.60">
    <property type="entry name" value="FAD/NAD(P)-binding domain"/>
    <property type="match status" value="2"/>
</dbReference>
<sequence>MEKIVIIGNGIAGVTAARHIRKLSDKQITIISAETDYFFSRTALMYVYMGHMKFENIKPYEDGFWKKNRIDLIQDYVTHVDHQNQKLKLKKGPDVTYDKLILATGSKPNKFGWPGQDLQGVQGLVSKQDLDALEENAPNNTVCKHAVVVGGGLIGIELCEMLRSRDIPVTFLVREKSFWNGVLPDGESEMLNEHILEHHIDLRLGTNLDEILPDENGRVRAVTIKETGEEIACNLVGLTAGVTPNIDFLKDSGIALGRGVKVNRFLETNVENVYAIGDCAEQHEAIGNRRPIEAVWYTGRMMGETVAQTICGNRREYKPGHWFNSAKFLDIEYQTYGWVFSSRHRKGYEAHFHWRHATEKICLTVAYHKESGKFLGINTFGIRMRHEVFDRWLTEERHADYVMEHLKDANFDPEFYKRYESEILTQYNAELNKAIRPRKKSWKRILSPKA</sequence>